<evidence type="ECO:0000256" key="1">
    <source>
        <dbReference type="ARBA" id="ARBA00003280"/>
    </source>
</evidence>
<reference evidence="16" key="1">
    <citation type="submission" date="2022-07" db="EMBL/GenBank/DDBJ databases">
        <title>Tahibacter sp., a new gammaproteobacterium isolated from the silt sample collected at pig farm.</title>
        <authorList>
            <person name="Chen H."/>
        </authorList>
    </citation>
    <scope>NUCLEOTIDE SEQUENCE</scope>
    <source>
        <strain evidence="16">P2K</strain>
    </source>
</reference>
<keyword evidence="7" id="KW-0812">Transmembrane</keyword>
<dbReference type="RefSeq" id="WP_255914329.1">
    <property type="nucleotide sequence ID" value="NZ_JANFQO010000008.1"/>
</dbReference>
<evidence type="ECO:0000256" key="10">
    <source>
        <dbReference type="ARBA" id="ARBA00023098"/>
    </source>
</evidence>
<keyword evidence="9" id="KW-1133">Transmembrane helix</keyword>
<evidence type="ECO:0000256" key="3">
    <source>
        <dbReference type="ARBA" id="ARBA00010358"/>
    </source>
</evidence>
<organism evidence="16 17">
    <name type="scientific">Tahibacter harae</name>
    <dbReference type="NCBI Taxonomy" id="2963937"/>
    <lineage>
        <taxon>Bacteria</taxon>
        <taxon>Pseudomonadati</taxon>
        <taxon>Pseudomonadota</taxon>
        <taxon>Gammaproteobacteria</taxon>
        <taxon>Lysobacterales</taxon>
        <taxon>Rhodanobacteraceae</taxon>
        <taxon>Tahibacter</taxon>
    </lineage>
</organism>
<comment type="function">
    <text evidence="1">May be involved in the folding of the extracellular lipase during its passage through the periplasm.</text>
</comment>
<sequence length="329" mass="36270">MAAAVLLGLLLLVFFWRRPPASAPATAAAGVAQRSESAASAPKAAASNAAARLPQAAPAVREDSLRGTEVDGRIRVDAAGNLAADRELRRLFDYFLARLGERNPEQIRADLLAWLQQQTALSASVRAAVLHLFDRYVELQRASAALGRSGDLAADLERLRELRRRELGEELARAWFGEEEDYAALTAQRLALARDTGLDAATRSARLAELDAQLDPQQREVRAQSTDFQLALAQTAQLDAQQLSPAQRAQQRSELWGEAAAQRLGELDQQELDWNLRLRAYAQARERLLADSALAPSVREVKLQKLLQSFSETERRRVLALVDEGLLPR</sequence>
<evidence type="ECO:0000256" key="15">
    <source>
        <dbReference type="ARBA" id="ARBA00033028"/>
    </source>
</evidence>
<comment type="subcellular location">
    <subcellularLocation>
        <location evidence="2">Cell inner membrane</location>
        <topology evidence="2">Single-pass membrane protein</topology>
        <orientation evidence="2">Periplasmic side</orientation>
    </subcellularLocation>
</comment>
<evidence type="ECO:0000256" key="2">
    <source>
        <dbReference type="ARBA" id="ARBA00004383"/>
    </source>
</evidence>
<keyword evidence="17" id="KW-1185">Reference proteome</keyword>
<comment type="caution">
    <text evidence="16">The sequence shown here is derived from an EMBL/GenBank/DDBJ whole genome shotgun (WGS) entry which is preliminary data.</text>
</comment>
<keyword evidence="11" id="KW-0472">Membrane</keyword>
<evidence type="ECO:0000256" key="6">
    <source>
        <dbReference type="ARBA" id="ARBA00022519"/>
    </source>
</evidence>
<evidence type="ECO:0000256" key="8">
    <source>
        <dbReference type="ARBA" id="ARBA00022963"/>
    </source>
</evidence>
<evidence type="ECO:0000313" key="16">
    <source>
        <dbReference type="EMBL" id="MCQ4165225.1"/>
    </source>
</evidence>
<keyword evidence="6" id="KW-0997">Cell inner membrane</keyword>
<keyword evidence="10" id="KW-0443">Lipid metabolism</keyword>
<evidence type="ECO:0000256" key="14">
    <source>
        <dbReference type="ARBA" id="ARBA00031542"/>
    </source>
</evidence>
<name>A0ABT1QSF3_9GAMM</name>
<dbReference type="Proteomes" id="UP001165498">
    <property type="component" value="Unassembled WGS sequence"/>
</dbReference>
<dbReference type="SUPFAM" id="SSF158855">
    <property type="entry name" value="Lipase chaperone-like"/>
    <property type="match status" value="1"/>
</dbReference>
<evidence type="ECO:0000256" key="7">
    <source>
        <dbReference type="ARBA" id="ARBA00022692"/>
    </source>
</evidence>
<protein>
    <recommendedName>
        <fullName evidence="4">Lipase chaperone</fullName>
    </recommendedName>
    <alternativeName>
        <fullName evidence="15">Lipase foldase</fullName>
    </alternativeName>
    <alternativeName>
        <fullName evidence="13">Lipase helper protein</fullName>
    </alternativeName>
    <alternativeName>
        <fullName evidence="14">Lipase modulator</fullName>
    </alternativeName>
</protein>
<evidence type="ECO:0000256" key="13">
    <source>
        <dbReference type="ARBA" id="ARBA00030948"/>
    </source>
</evidence>
<keyword evidence="8" id="KW-0442">Lipid degradation</keyword>
<dbReference type="Pfam" id="PF03280">
    <property type="entry name" value="Lipase_chap"/>
    <property type="match status" value="1"/>
</dbReference>
<accession>A0ABT1QSF3</accession>
<comment type="similarity">
    <text evidence="3">Belongs to the lipase chaperone family.</text>
</comment>
<gene>
    <name evidence="16" type="ORF">NM961_10935</name>
</gene>
<evidence type="ECO:0000256" key="9">
    <source>
        <dbReference type="ARBA" id="ARBA00022989"/>
    </source>
</evidence>
<proteinExistence type="inferred from homology"/>
<evidence type="ECO:0000256" key="12">
    <source>
        <dbReference type="ARBA" id="ARBA00023186"/>
    </source>
</evidence>
<evidence type="ECO:0000256" key="11">
    <source>
        <dbReference type="ARBA" id="ARBA00023136"/>
    </source>
</evidence>
<keyword evidence="12" id="KW-0143">Chaperone</keyword>
<keyword evidence="5" id="KW-1003">Cell membrane</keyword>
<dbReference type="EMBL" id="JANFQO010000008">
    <property type="protein sequence ID" value="MCQ4165225.1"/>
    <property type="molecule type" value="Genomic_DNA"/>
</dbReference>
<evidence type="ECO:0000256" key="4">
    <source>
        <dbReference type="ARBA" id="ARBA00019692"/>
    </source>
</evidence>
<evidence type="ECO:0000313" key="17">
    <source>
        <dbReference type="Proteomes" id="UP001165498"/>
    </source>
</evidence>
<dbReference type="InterPro" id="IPR004961">
    <property type="entry name" value="Lipase_chaperone"/>
</dbReference>
<evidence type="ECO:0000256" key="5">
    <source>
        <dbReference type="ARBA" id="ARBA00022475"/>
    </source>
</evidence>